<feature type="transmembrane region" description="Helical" evidence="11">
    <location>
        <begin position="20"/>
        <end position="39"/>
    </location>
</feature>
<dbReference type="Proteomes" id="UP000661715">
    <property type="component" value="Unassembled WGS sequence"/>
</dbReference>
<dbReference type="Gene3D" id="3.30.70.3040">
    <property type="match status" value="1"/>
</dbReference>
<evidence type="ECO:0000256" key="2">
    <source>
        <dbReference type="ARBA" id="ARBA00007379"/>
    </source>
</evidence>
<evidence type="ECO:0000256" key="10">
    <source>
        <dbReference type="PIRNR" id="PIRNR003097"/>
    </source>
</evidence>
<evidence type="ECO:0000256" key="11">
    <source>
        <dbReference type="SAM" id="Phobius"/>
    </source>
</evidence>
<feature type="transmembrane region" description="Helical" evidence="11">
    <location>
        <begin position="255"/>
        <end position="274"/>
    </location>
</feature>
<keyword evidence="10" id="KW-0997">Cell inner membrane</keyword>
<evidence type="ECO:0000259" key="12">
    <source>
        <dbReference type="Pfam" id="PF02687"/>
    </source>
</evidence>
<comment type="caution">
    <text evidence="14">The sequence shown here is derived from an EMBL/GenBank/DDBJ whole genome shotgun (WGS) entry which is preliminary data.</text>
</comment>
<dbReference type="PANTHER" id="PTHR47755">
    <property type="entry name" value="CELL DIVISION PROTEIN FTSX"/>
    <property type="match status" value="1"/>
</dbReference>
<gene>
    <name evidence="14" type="ORF">B6A10_01845</name>
</gene>
<dbReference type="InterPro" id="IPR003838">
    <property type="entry name" value="ABC3_permease_C"/>
</dbReference>
<evidence type="ECO:0000256" key="4">
    <source>
        <dbReference type="ARBA" id="ARBA00022475"/>
    </source>
</evidence>
<evidence type="ECO:0000256" key="8">
    <source>
        <dbReference type="ARBA" id="ARBA00023136"/>
    </source>
</evidence>
<evidence type="ECO:0000256" key="5">
    <source>
        <dbReference type="ARBA" id="ARBA00022618"/>
    </source>
</evidence>
<keyword evidence="5 10" id="KW-0132">Cell division</keyword>
<dbReference type="EMBL" id="NASZ01000001">
    <property type="protein sequence ID" value="MBD0723916.1"/>
    <property type="molecule type" value="Genomic_DNA"/>
</dbReference>
<evidence type="ECO:0000256" key="7">
    <source>
        <dbReference type="ARBA" id="ARBA00022989"/>
    </source>
</evidence>
<name>A0ABR7UM85_9FLAO</name>
<proteinExistence type="inferred from homology"/>
<dbReference type="InterPro" id="IPR004513">
    <property type="entry name" value="FtsX"/>
</dbReference>
<keyword evidence="9 10" id="KW-0131">Cell cycle</keyword>
<keyword evidence="8 10" id="KW-0472">Membrane</keyword>
<dbReference type="InterPro" id="IPR040690">
    <property type="entry name" value="FtsX_ECD"/>
</dbReference>
<comment type="function">
    <text evidence="10">Required for cell division and gliding motility.</text>
</comment>
<dbReference type="RefSeq" id="WP_055094079.1">
    <property type="nucleotide sequence ID" value="NZ_NASZ01000001.1"/>
</dbReference>
<dbReference type="Pfam" id="PF18075">
    <property type="entry name" value="FtsX_ECD"/>
    <property type="match status" value="1"/>
</dbReference>
<keyword evidence="4 10" id="KW-1003">Cell membrane</keyword>
<dbReference type="Pfam" id="PF02687">
    <property type="entry name" value="FtsX"/>
    <property type="match status" value="1"/>
</dbReference>
<evidence type="ECO:0000256" key="9">
    <source>
        <dbReference type="ARBA" id="ARBA00023306"/>
    </source>
</evidence>
<reference evidence="14 15" key="1">
    <citation type="journal article" date="2020" name="Microbiol. Res.">
        <title>Flavobacterium pokkalii sp. nov., a novel plant growth promoting native rhizobacteria isolated from pokkali rice grown in coastal saline affected agricultural regions of southern India, Kerala.</title>
        <authorList>
            <person name="Menon R.R."/>
            <person name="Kumari S."/>
            <person name="Viver T."/>
            <person name="Rameshkumar N."/>
        </authorList>
    </citation>
    <scope>NUCLEOTIDE SEQUENCE [LARGE SCALE GENOMIC DNA]</scope>
    <source>
        <strain evidence="14 15">L1I52</strain>
    </source>
</reference>
<keyword evidence="7 11" id="KW-1133">Transmembrane helix</keyword>
<accession>A0ABR7UM85</accession>
<comment type="subcellular location">
    <subcellularLocation>
        <location evidence="10">Cell inner membrane</location>
    </subcellularLocation>
    <subcellularLocation>
        <location evidence="1">Cell membrane</location>
        <topology evidence="1">Multi-pass membrane protein</topology>
    </subcellularLocation>
</comment>
<evidence type="ECO:0000256" key="1">
    <source>
        <dbReference type="ARBA" id="ARBA00004651"/>
    </source>
</evidence>
<protein>
    <recommendedName>
        <fullName evidence="3 10">Cell division protein FtsX</fullName>
    </recommendedName>
</protein>
<feature type="transmembrane region" description="Helical" evidence="11">
    <location>
        <begin position="164"/>
        <end position="183"/>
    </location>
</feature>
<sequence>MSSSFDKFQKRRLISSYFSVVLSISLVLFLLGILGLFIVNSKRLADNFKEKIAMTVFFKNEANDTILKGFGTELKKAAYAKSIVYVSKEEAAKQHTDIIGEDFLTFLGENPLQNSFDIHIKAAYVEKDSVAKIERQLRTNNPMISDIVYDKQLVNMVNDNIKKVSMWILIISGFLTFIAVLLINSSLRLSIYSNRFIIKTMQMVGATKSFIRKPFVMRSVKLGMLGAALAILALIGLLSYIQTNFPELGILEDKVYIILIFAGVFGFGALITWLSTHFATQRFLNLRTDDLY</sequence>
<evidence type="ECO:0000313" key="15">
    <source>
        <dbReference type="Proteomes" id="UP000661715"/>
    </source>
</evidence>
<dbReference type="PIRSF" id="PIRSF003097">
    <property type="entry name" value="FtsX"/>
    <property type="match status" value="1"/>
</dbReference>
<feature type="transmembrane region" description="Helical" evidence="11">
    <location>
        <begin position="222"/>
        <end position="243"/>
    </location>
</feature>
<keyword evidence="6 11" id="KW-0812">Transmembrane</keyword>
<organism evidence="14 15">
    <name type="scientific">Flavobacterium pokkalii</name>
    <dbReference type="NCBI Taxonomy" id="1940408"/>
    <lineage>
        <taxon>Bacteria</taxon>
        <taxon>Pseudomonadati</taxon>
        <taxon>Bacteroidota</taxon>
        <taxon>Flavobacteriia</taxon>
        <taxon>Flavobacteriales</taxon>
        <taxon>Flavobacteriaceae</taxon>
        <taxon>Flavobacterium</taxon>
    </lineage>
</organism>
<evidence type="ECO:0000313" key="14">
    <source>
        <dbReference type="EMBL" id="MBD0723916.1"/>
    </source>
</evidence>
<evidence type="ECO:0000256" key="3">
    <source>
        <dbReference type="ARBA" id="ARBA00021907"/>
    </source>
</evidence>
<keyword evidence="15" id="KW-1185">Reference proteome</keyword>
<evidence type="ECO:0000256" key="6">
    <source>
        <dbReference type="ARBA" id="ARBA00022692"/>
    </source>
</evidence>
<feature type="domain" description="FtsX extracellular" evidence="13">
    <location>
        <begin position="53"/>
        <end position="140"/>
    </location>
</feature>
<comment type="similarity">
    <text evidence="2 10">Belongs to the ABC-4 integral membrane protein family. FtsX subfamily.</text>
</comment>
<feature type="domain" description="ABC3 transporter permease C-terminal" evidence="12">
    <location>
        <begin position="170"/>
        <end position="276"/>
    </location>
</feature>
<dbReference type="PANTHER" id="PTHR47755:SF1">
    <property type="entry name" value="CELL DIVISION PROTEIN FTSX"/>
    <property type="match status" value="1"/>
</dbReference>
<evidence type="ECO:0000259" key="13">
    <source>
        <dbReference type="Pfam" id="PF18075"/>
    </source>
</evidence>